<evidence type="ECO:0000313" key="2">
    <source>
        <dbReference type="EMBL" id="CCC47972.1"/>
    </source>
</evidence>
<dbReference type="EMBL" id="HE573021">
    <property type="protein sequence ID" value="CCC47972.1"/>
    <property type="molecule type" value="Genomic_DNA"/>
</dbReference>
<organism evidence="2">
    <name type="scientific">Trypanosoma vivax (strain Y486)</name>
    <dbReference type="NCBI Taxonomy" id="1055687"/>
    <lineage>
        <taxon>Eukaryota</taxon>
        <taxon>Discoba</taxon>
        <taxon>Euglenozoa</taxon>
        <taxon>Kinetoplastea</taxon>
        <taxon>Metakinetoplastina</taxon>
        <taxon>Trypanosomatida</taxon>
        <taxon>Trypanosomatidae</taxon>
        <taxon>Trypanosoma</taxon>
        <taxon>Duttonella</taxon>
    </lineage>
</organism>
<protein>
    <submittedName>
        <fullName evidence="2">Uncharacterized protein</fullName>
    </submittedName>
</protein>
<name>G0TVK6_TRYVY</name>
<dbReference type="AlphaFoldDB" id="G0TVK6"/>
<proteinExistence type="predicted"/>
<accession>G0TVK6</accession>
<keyword evidence="1" id="KW-0472">Membrane</keyword>
<feature type="transmembrane region" description="Helical" evidence="1">
    <location>
        <begin position="86"/>
        <end position="109"/>
    </location>
</feature>
<dbReference type="VEuPathDB" id="TriTrypDB:TvY486_0501820"/>
<reference evidence="2" key="1">
    <citation type="journal article" date="2012" name="Proc. Natl. Acad. Sci. U.S.A.">
        <title>Antigenic diversity is generated by distinct evolutionary mechanisms in African trypanosome species.</title>
        <authorList>
            <person name="Jackson A.P."/>
            <person name="Berry A."/>
            <person name="Aslett M."/>
            <person name="Allison H.C."/>
            <person name="Burton P."/>
            <person name="Vavrova-Anderson J."/>
            <person name="Brown R."/>
            <person name="Browne H."/>
            <person name="Corton N."/>
            <person name="Hauser H."/>
            <person name="Gamble J."/>
            <person name="Gilderthorp R."/>
            <person name="Marcello L."/>
            <person name="McQuillan J."/>
            <person name="Otto T.D."/>
            <person name="Quail M.A."/>
            <person name="Sanders M.J."/>
            <person name="van Tonder A."/>
            <person name="Ginger M.L."/>
            <person name="Field M.C."/>
            <person name="Barry J.D."/>
            <person name="Hertz-Fowler C."/>
            <person name="Berriman M."/>
        </authorList>
    </citation>
    <scope>NUCLEOTIDE SEQUENCE</scope>
    <source>
        <strain evidence="2">Y486</strain>
    </source>
</reference>
<sequence>MCMYVCMYVKRSRKKKKRRGIRLSVDAYNSQIWMRMTSIPPSTRFRSQLHPLPMVRTTLLERFFFFDFYFFDEKTKTNPNKRTKRFFSFSFSVSSSPSTLIVFFFFLWVHACARNCSFHSPPDRHNRTRGHADEQCYTSRNAKRCLVLLMRLMQSVNENAVVRHCCCRSNGFISPALVLQIVVYI</sequence>
<gene>
    <name evidence="2" type="ORF">TVY486_0501820</name>
</gene>
<evidence type="ECO:0000256" key="1">
    <source>
        <dbReference type="SAM" id="Phobius"/>
    </source>
</evidence>
<keyword evidence="1" id="KW-0812">Transmembrane</keyword>
<keyword evidence="1" id="KW-1133">Transmembrane helix</keyword>